<feature type="transmembrane region" description="Helical" evidence="2">
    <location>
        <begin position="44"/>
        <end position="68"/>
    </location>
</feature>
<proteinExistence type="predicted"/>
<dbReference type="InterPro" id="IPR053001">
    <property type="entry name" value="MNNG_permease-like"/>
</dbReference>
<feature type="transmembrane region" description="Helical" evidence="2">
    <location>
        <begin position="249"/>
        <end position="269"/>
    </location>
</feature>
<sequence length="444" mass="49577">MAANDEENQQSSSPAPTLQNEPAAMADNERHGINSPTWHGRRGLTIKVLTGVMVAILIVFLADLSYLFGSTFKTNDRVSALKILVVDYDNGPVGEAVANAYETLQDKTFPSLEFRSADDYPDTSDVKHSVCKANYWGAVYINKGASDRLAAAYEGGSAAEDFDPTDSITYVYNAARYPTVASGYLIPNFQAIVSAARGAYYQTRQGQSAFSNVNSSDPAAVQAYVNPIQSTPEVIQPTNQGSRNLYNTINIVMAILGQFFYVLAMNGIYDKFGIHKNMRVRDVWLMRFINGKIFSMLFAVVVTGYIWAFREDWGVTGGQWALTWLTFWLFMDVNFQVLETCIGSFVPMPLTPFFLLTWFMVNVASVVFPFELTAGFYRIGYMFPAHSLWIILIQVWSGCGNSLHIGLPVLFAWFVVGHVTAYFSVRKRCLDQEQQQTPTEGKQE</sequence>
<evidence type="ECO:0000313" key="5">
    <source>
        <dbReference type="Proteomes" id="UP000622797"/>
    </source>
</evidence>
<feature type="compositionally biased region" description="Polar residues" evidence="1">
    <location>
        <begin position="9"/>
        <end position="20"/>
    </location>
</feature>
<evidence type="ECO:0000256" key="2">
    <source>
        <dbReference type="SAM" id="Phobius"/>
    </source>
</evidence>
<dbReference type="EMBL" id="JABEXW010000533">
    <property type="protein sequence ID" value="KAF4962595.1"/>
    <property type="molecule type" value="Genomic_DNA"/>
</dbReference>
<evidence type="ECO:0000256" key="1">
    <source>
        <dbReference type="SAM" id="MobiDB-lite"/>
    </source>
</evidence>
<keyword evidence="2" id="KW-0812">Transmembrane</keyword>
<dbReference type="Proteomes" id="UP000622797">
    <property type="component" value="Unassembled WGS sequence"/>
</dbReference>
<dbReference type="PANTHER" id="PTHR34814:SF2">
    <property type="entry name" value="DUF3533 DOMAIN-CONTAINING PROTEIN"/>
    <property type="match status" value="1"/>
</dbReference>
<keyword evidence="2" id="KW-1133">Transmembrane helix</keyword>
<feature type="transmembrane region" description="Helical" evidence="2">
    <location>
        <begin position="403"/>
        <end position="425"/>
    </location>
</feature>
<evidence type="ECO:0000259" key="3">
    <source>
        <dbReference type="Pfam" id="PF12051"/>
    </source>
</evidence>
<dbReference type="GO" id="GO:0016020">
    <property type="term" value="C:membrane"/>
    <property type="evidence" value="ECO:0007669"/>
    <property type="project" value="TreeGrafter"/>
</dbReference>
<reference evidence="4" key="2">
    <citation type="submission" date="2020-05" db="EMBL/GenBank/DDBJ databases">
        <authorList>
            <person name="Kim H.-S."/>
            <person name="Proctor R.H."/>
            <person name="Brown D.W."/>
        </authorList>
    </citation>
    <scope>NUCLEOTIDE SEQUENCE</scope>
    <source>
        <strain evidence="4">NRRL 20472</strain>
    </source>
</reference>
<keyword evidence="2" id="KW-0472">Membrane</keyword>
<dbReference type="InterPro" id="IPR022703">
    <property type="entry name" value="DUF3533"/>
</dbReference>
<dbReference type="AlphaFoldDB" id="A0A8H4TR58"/>
<keyword evidence="5" id="KW-1185">Reference proteome</keyword>
<reference evidence="4" key="1">
    <citation type="journal article" date="2020" name="BMC Genomics">
        <title>Correction to: Identification and distribution of gene clusters required for synthesis of sphingolipid metabolism inhibitors in diverse species of the filamentous fungus Fusarium.</title>
        <authorList>
            <person name="Kim H.S."/>
            <person name="Lohmar J.M."/>
            <person name="Busman M."/>
            <person name="Brown D.W."/>
            <person name="Naumann T.A."/>
            <person name="Divon H.H."/>
            <person name="Lysoe E."/>
            <person name="Uhlig S."/>
            <person name="Proctor R.H."/>
        </authorList>
    </citation>
    <scope>NUCLEOTIDE SEQUENCE</scope>
    <source>
        <strain evidence="4">NRRL 20472</strain>
    </source>
</reference>
<feature type="region of interest" description="Disordered" evidence="1">
    <location>
        <begin position="1"/>
        <end position="20"/>
    </location>
</feature>
<dbReference type="PANTHER" id="PTHR34814">
    <property type="entry name" value="NITROSOGUANIDINE RESISTANCE PROTEIN SNG1"/>
    <property type="match status" value="1"/>
</dbReference>
<dbReference type="Pfam" id="PF12051">
    <property type="entry name" value="DUF3533"/>
    <property type="match status" value="1"/>
</dbReference>
<comment type="caution">
    <text evidence="4">The sequence shown here is derived from an EMBL/GenBank/DDBJ whole genome shotgun (WGS) entry which is preliminary data.</text>
</comment>
<feature type="domain" description="DUF3533" evidence="3">
    <location>
        <begin position="53"/>
        <end position="418"/>
    </location>
</feature>
<accession>A0A8H4TR58</accession>
<dbReference type="OrthoDB" id="2140105at2759"/>
<feature type="transmembrane region" description="Helical" evidence="2">
    <location>
        <begin position="379"/>
        <end position="397"/>
    </location>
</feature>
<gene>
    <name evidence="4" type="ORF">FSARC_9373</name>
</gene>
<evidence type="ECO:0000313" key="4">
    <source>
        <dbReference type="EMBL" id="KAF4962595.1"/>
    </source>
</evidence>
<organism evidence="4 5">
    <name type="scientific">Fusarium sarcochroum</name>
    <dbReference type="NCBI Taxonomy" id="1208366"/>
    <lineage>
        <taxon>Eukaryota</taxon>
        <taxon>Fungi</taxon>
        <taxon>Dikarya</taxon>
        <taxon>Ascomycota</taxon>
        <taxon>Pezizomycotina</taxon>
        <taxon>Sordariomycetes</taxon>
        <taxon>Hypocreomycetidae</taxon>
        <taxon>Hypocreales</taxon>
        <taxon>Nectriaceae</taxon>
        <taxon>Fusarium</taxon>
        <taxon>Fusarium lateritium species complex</taxon>
    </lineage>
</organism>
<name>A0A8H4TR58_9HYPO</name>
<protein>
    <recommendedName>
        <fullName evidence="3">DUF3533 domain-containing protein</fullName>
    </recommendedName>
</protein>
<feature type="transmembrane region" description="Helical" evidence="2">
    <location>
        <begin position="350"/>
        <end position="372"/>
    </location>
</feature>
<feature type="transmembrane region" description="Helical" evidence="2">
    <location>
        <begin position="289"/>
        <end position="308"/>
    </location>
</feature>